<reference evidence="4 5" key="1">
    <citation type="journal article" date="2008" name="Proc. Natl. Acad. Sci. U.S.A.">
        <title>The genome of Clostridium kluyveri, a strict anaerobe with unique metabolic features.</title>
        <authorList>
            <person name="Seedorf H."/>
            <person name="Fricke W.F."/>
            <person name="Veith B."/>
            <person name="Brueggemann H."/>
            <person name="Liesegang H."/>
            <person name="Strittmatter A."/>
            <person name="Miethke M."/>
            <person name="Buckel W."/>
            <person name="Hinderberger J."/>
            <person name="Li F."/>
            <person name="Hagemeier C."/>
            <person name="Thauer R.K."/>
            <person name="Gottschalk G."/>
        </authorList>
    </citation>
    <scope>NUCLEOTIDE SEQUENCE [LARGE SCALE GENOMIC DNA]</scope>
    <source>
        <strain evidence="5">ATCC 8527 / DSM 555 / NCIMB 10680</strain>
    </source>
</reference>
<keyword evidence="5" id="KW-1185">Reference proteome</keyword>
<dbReference type="Gene3D" id="1.20.120.1220">
    <property type="match status" value="1"/>
</dbReference>
<dbReference type="Proteomes" id="UP000002411">
    <property type="component" value="Chromosome"/>
</dbReference>
<dbReference type="RefSeq" id="WP_012104205.1">
    <property type="nucleotide sequence ID" value="NC_009706.1"/>
</dbReference>
<keyword evidence="2" id="KW-0812">Transmembrane</keyword>
<dbReference type="MEROPS" id="A24.019"/>
<accession>A5N422</accession>
<protein>
    <recommendedName>
        <fullName evidence="3">Prepilin type IV endopeptidase peptidase domain-containing protein</fullName>
    </recommendedName>
</protein>
<feature type="transmembrane region" description="Helical" evidence="2">
    <location>
        <begin position="30"/>
        <end position="47"/>
    </location>
</feature>
<evidence type="ECO:0000256" key="2">
    <source>
        <dbReference type="SAM" id="Phobius"/>
    </source>
</evidence>
<feature type="transmembrane region" description="Helical" evidence="2">
    <location>
        <begin position="91"/>
        <end position="110"/>
    </location>
</feature>
<dbReference type="Pfam" id="PF01478">
    <property type="entry name" value="Peptidase_A24"/>
    <property type="match status" value="1"/>
</dbReference>
<keyword evidence="2" id="KW-1133">Transmembrane helix</keyword>
<dbReference type="PANTHER" id="PTHR30487:SF0">
    <property type="entry name" value="PREPILIN LEADER PEPTIDASE_N-METHYLTRANSFERASE-RELATED"/>
    <property type="match status" value="1"/>
</dbReference>
<dbReference type="KEGG" id="ckl:CKL_3891"/>
<name>A5N422_CLOK5</name>
<dbReference type="EMBL" id="CP000673">
    <property type="protein sequence ID" value="EDK35868.1"/>
    <property type="molecule type" value="Genomic_DNA"/>
</dbReference>
<dbReference type="GO" id="GO:0006465">
    <property type="term" value="P:signal peptide processing"/>
    <property type="evidence" value="ECO:0007669"/>
    <property type="project" value="TreeGrafter"/>
</dbReference>
<feature type="domain" description="Prepilin type IV endopeptidase peptidase" evidence="3">
    <location>
        <begin position="12"/>
        <end position="105"/>
    </location>
</feature>
<dbReference type="AlphaFoldDB" id="A5N422"/>
<dbReference type="HOGENOM" id="CLU_057101_8_2_9"/>
<dbReference type="InterPro" id="IPR000045">
    <property type="entry name" value="Prepilin_IV_endopep_pep"/>
</dbReference>
<dbReference type="GO" id="GO:0005886">
    <property type="term" value="C:plasma membrane"/>
    <property type="evidence" value="ECO:0007669"/>
    <property type="project" value="TreeGrafter"/>
</dbReference>
<proteinExistence type="inferred from homology"/>
<evidence type="ECO:0000256" key="1">
    <source>
        <dbReference type="ARBA" id="ARBA00005801"/>
    </source>
</evidence>
<dbReference type="GO" id="GO:0004190">
    <property type="term" value="F:aspartic-type endopeptidase activity"/>
    <property type="evidence" value="ECO:0007669"/>
    <property type="project" value="InterPro"/>
</dbReference>
<evidence type="ECO:0000259" key="3">
    <source>
        <dbReference type="Pfam" id="PF01478"/>
    </source>
</evidence>
<dbReference type="PANTHER" id="PTHR30487">
    <property type="entry name" value="TYPE 4 PREPILIN-LIKE PROTEINS LEADER PEPTIDE-PROCESSING ENZYME"/>
    <property type="match status" value="1"/>
</dbReference>
<comment type="similarity">
    <text evidence="1">Belongs to the peptidase A24 family.</text>
</comment>
<organism evidence="4 5">
    <name type="scientific">Clostridium kluyveri (strain ATCC 8527 / DSM 555 / NBRC 12016 / NCIMB 10680 / K1)</name>
    <dbReference type="NCBI Taxonomy" id="431943"/>
    <lineage>
        <taxon>Bacteria</taxon>
        <taxon>Bacillati</taxon>
        <taxon>Bacillota</taxon>
        <taxon>Clostridia</taxon>
        <taxon>Eubacteriales</taxon>
        <taxon>Clostridiaceae</taxon>
        <taxon>Clostridium</taxon>
    </lineage>
</organism>
<feature type="transmembrane region" description="Helical" evidence="2">
    <location>
        <begin position="54"/>
        <end position="71"/>
    </location>
</feature>
<evidence type="ECO:0000313" key="4">
    <source>
        <dbReference type="EMBL" id="EDK35868.1"/>
    </source>
</evidence>
<gene>
    <name evidence="4" type="ordered locus">CKL_3891</name>
</gene>
<keyword evidence="2" id="KW-0472">Membrane</keyword>
<sequence length="139" mass="14647">MPDKLAAVQADFFIALLCAASVTDLTKRIVPNWICAVIAVLSIPGFAPEKLPGILIALPFLLAAVFFGGMGGGDIKLMAACGLVLGLPKGLLAAMAGLVLLLIYVVIYRIVCRAQRREAKKAFPLAPFLSAGCLLAYFI</sequence>
<dbReference type="eggNOG" id="COG1989">
    <property type="taxonomic scope" value="Bacteria"/>
</dbReference>
<dbReference type="InterPro" id="IPR050882">
    <property type="entry name" value="Prepilin_peptidase/N-MTase"/>
</dbReference>
<evidence type="ECO:0000313" key="5">
    <source>
        <dbReference type="Proteomes" id="UP000002411"/>
    </source>
</evidence>
<dbReference type="STRING" id="431943.CKL_3891"/>